<keyword evidence="2" id="KW-1185">Reference proteome</keyword>
<dbReference type="Proteomes" id="UP001163321">
    <property type="component" value="Chromosome 5"/>
</dbReference>
<sequence length="73" mass="8146">MTEHAALLLSTQEATSTYTEEIERLTQQLHALRCTSEGPDKELEKELENANNSVKAAIVVKEEATRHLQAHST</sequence>
<accession>A0ACC0VZ01</accession>
<gene>
    <name evidence="1" type="ORF">PsorP6_009801</name>
</gene>
<protein>
    <submittedName>
        <fullName evidence="1">Uncharacterized protein</fullName>
    </submittedName>
</protein>
<organism evidence="1 2">
    <name type="scientific">Peronosclerospora sorghi</name>
    <dbReference type="NCBI Taxonomy" id="230839"/>
    <lineage>
        <taxon>Eukaryota</taxon>
        <taxon>Sar</taxon>
        <taxon>Stramenopiles</taxon>
        <taxon>Oomycota</taxon>
        <taxon>Peronosporomycetes</taxon>
        <taxon>Peronosporales</taxon>
        <taxon>Peronosporaceae</taxon>
        <taxon>Peronosclerospora</taxon>
    </lineage>
</organism>
<dbReference type="EMBL" id="CM047584">
    <property type="protein sequence ID" value="KAI9911089.1"/>
    <property type="molecule type" value="Genomic_DNA"/>
</dbReference>
<evidence type="ECO:0000313" key="1">
    <source>
        <dbReference type="EMBL" id="KAI9911089.1"/>
    </source>
</evidence>
<evidence type="ECO:0000313" key="2">
    <source>
        <dbReference type="Proteomes" id="UP001163321"/>
    </source>
</evidence>
<reference evidence="1 2" key="1">
    <citation type="journal article" date="2022" name="bioRxiv">
        <title>The genome of the oomycete Peronosclerospora sorghi, a cosmopolitan pathogen of maize and sorghum, is inflated with dispersed pseudogenes.</title>
        <authorList>
            <person name="Fletcher K."/>
            <person name="Martin F."/>
            <person name="Isakeit T."/>
            <person name="Cavanaugh K."/>
            <person name="Magill C."/>
            <person name="Michelmore R."/>
        </authorList>
    </citation>
    <scope>NUCLEOTIDE SEQUENCE [LARGE SCALE GENOMIC DNA]</scope>
    <source>
        <strain evidence="1">P6</strain>
    </source>
</reference>
<comment type="caution">
    <text evidence="1">The sequence shown here is derived from an EMBL/GenBank/DDBJ whole genome shotgun (WGS) entry which is preliminary data.</text>
</comment>
<name>A0ACC0VZ01_9STRA</name>
<proteinExistence type="predicted"/>